<sequence length="813" mass="89704">MLAGSITPRPRPPARSRRASSQVKSSPPPPYRPSLPDDSPTPSEHEKLSAESLRDDWNRYPFSAQSEQWNDRSREELSDLLHKADEIIKDRELELNMTSAVCKSLYENNRELKTRHQALLARLPTSPASSSPVGSSTPSPMSSDSQLPQSPHYYSADDSHASANVSTLDPRPRPHYRRVSVSPADLALLSDQNTELLAKLEKLEGESIQADQAGRRKLRLLEKEIQGLRDELDKTRARSDELEKKARVFSESAASRDEEAEKRRRKKEERLRALRGKADNEDQETEVRDFAPGGALSSKNKFTPRRRHISEAVARPHRLDEDVIDERPRRVSLQTGLSRSASLSHHFRFPPLVQSPVTNTHEYALVSQLLLKIRELEETNTQITEQQAQTVTQLQNVQKDATSLRLVYESLGDGEGVEWITEESEGSPSAGEDEANETIRLASLRRTLSAEGSIDFADGIDVDMRSSLKNPVLPDHVPVAAHSKVRRSVVGLFDSPREEVAFPISPVAETTSVLDMMIPGLPPVPFVPQPSNTSTTTPPTRSPSPTLSSSLMGTVSSIVGDAVRRPTLDSELGAAFDGNWDAQAGLDGSPDNHHFRTSSIVSLTSIIHGADSTSSSASISGVHTRPEPESSVDALTPAMSLSRRNSHQIGFRQEAVHRSISNDSGSKSTMPVEKQRRKSQTIRMRAAHWKDGRFGGTLIPADTRSSLDISRPSTPVPERLANAFEAIVDTMSRGKGEISLSLDWQDDGSPTEGSAVGMRSRSPPAPRQRGIVGFVLEIWLWLQFAIIVIVFVWAMARRGPKSVLEEAGRRKIG</sequence>
<accession>A0A8I3ABA1</accession>
<evidence type="ECO:0000313" key="3">
    <source>
        <dbReference type="EMBL" id="KAG6379013.1"/>
    </source>
</evidence>
<organism evidence="3 4">
    <name type="scientific">Boletus reticuloceps</name>
    <dbReference type="NCBI Taxonomy" id="495285"/>
    <lineage>
        <taxon>Eukaryota</taxon>
        <taxon>Fungi</taxon>
        <taxon>Dikarya</taxon>
        <taxon>Basidiomycota</taxon>
        <taxon>Agaricomycotina</taxon>
        <taxon>Agaricomycetes</taxon>
        <taxon>Agaricomycetidae</taxon>
        <taxon>Boletales</taxon>
        <taxon>Boletineae</taxon>
        <taxon>Boletaceae</taxon>
        <taxon>Boletoideae</taxon>
        <taxon>Boletus</taxon>
    </lineage>
</organism>
<keyword evidence="2" id="KW-1133">Transmembrane helix</keyword>
<dbReference type="AlphaFoldDB" id="A0A8I3ABA1"/>
<reference evidence="3" key="1">
    <citation type="submission" date="2021-03" db="EMBL/GenBank/DDBJ databases">
        <title>Evolutionary innovations through gain and loss of genes in the ectomycorrhizal Boletales.</title>
        <authorList>
            <person name="Wu G."/>
            <person name="Miyauchi S."/>
            <person name="Morin E."/>
            <person name="Yang Z.-L."/>
            <person name="Xu J."/>
            <person name="Martin F.M."/>
        </authorList>
    </citation>
    <scope>NUCLEOTIDE SEQUENCE</scope>
    <source>
        <strain evidence="3">BR01</strain>
    </source>
</reference>
<dbReference type="EMBL" id="JAGFBS010000006">
    <property type="protein sequence ID" value="KAG6379013.1"/>
    <property type="molecule type" value="Genomic_DNA"/>
</dbReference>
<feature type="transmembrane region" description="Helical" evidence="2">
    <location>
        <begin position="771"/>
        <end position="794"/>
    </location>
</feature>
<feature type="region of interest" description="Disordered" evidence="1">
    <location>
        <begin position="1"/>
        <end position="75"/>
    </location>
</feature>
<feature type="region of interest" description="Disordered" evidence="1">
    <location>
        <begin position="248"/>
        <end position="286"/>
    </location>
</feature>
<dbReference type="Proteomes" id="UP000683000">
    <property type="component" value="Unassembled WGS sequence"/>
</dbReference>
<protein>
    <submittedName>
        <fullName evidence="3">Uncharacterized protein</fullName>
    </submittedName>
</protein>
<keyword evidence="4" id="KW-1185">Reference proteome</keyword>
<evidence type="ECO:0000256" key="1">
    <source>
        <dbReference type="SAM" id="MobiDB-lite"/>
    </source>
</evidence>
<keyword evidence="2" id="KW-0812">Transmembrane</keyword>
<feature type="region of interest" description="Disordered" evidence="1">
    <location>
        <begin position="740"/>
        <end position="766"/>
    </location>
</feature>
<proteinExistence type="predicted"/>
<feature type="compositionally biased region" description="Low complexity" evidence="1">
    <location>
        <begin position="124"/>
        <end position="145"/>
    </location>
</feature>
<evidence type="ECO:0000313" key="4">
    <source>
        <dbReference type="Proteomes" id="UP000683000"/>
    </source>
</evidence>
<feature type="region of interest" description="Disordered" evidence="1">
    <location>
        <begin position="524"/>
        <end position="551"/>
    </location>
</feature>
<keyword evidence="2" id="KW-0472">Membrane</keyword>
<evidence type="ECO:0000256" key="2">
    <source>
        <dbReference type="SAM" id="Phobius"/>
    </source>
</evidence>
<feature type="compositionally biased region" description="Polar residues" evidence="1">
    <location>
        <begin position="659"/>
        <end position="669"/>
    </location>
</feature>
<comment type="caution">
    <text evidence="3">The sequence shown here is derived from an EMBL/GenBank/DDBJ whole genome shotgun (WGS) entry which is preliminary data.</text>
</comment>
<feature type="region of interest" description="Disordered" evidence="1">
    <location>
        <begin position="611"/>
        <end position="632"/>
    </location>
</feature>
<name>A0A8I3ABA1_9AGAM</name>
<feature type="region of interest" description="Disordered" evidence="1">
    <location>
        <begin position="123"/>
        <end position="178"/>
    </location>
</feature>
<feature type="region of interest" description="Disordered" evidence="1">
    <location>
        <begin position="659"/>
        <end position="680"/>
    </location>
</feature>
<gene>
    <name evidence="3" type="ORF">JVT61DRAFT_13304</name>
</gene>
<feature type="compositionally biased region" description="Low complexity" evidence="1">
    <location>
        <begin position="529"/>
        <end position="550"/>
    </location>
</feature>
<feature type="compositionally biased region" description="Basic and acidic residues" evidence="1">
    <location>
        <begin position="43"/>
        <end position="58"/>
    </location>
</feature>
<dbReference type="OrthoDB" id="2670688at2759"/>